<evidence type="ECO:0000313" key="3">
    <source>
        <dbReference type="Proteomes" id="UP000470772"/>
    </source>
</evidence>
<dbReference type="EMBL" id="WGGD01000005">
    <property type="protein sequence ID" value="MUN29778.1"/>
    <property type="molecule type" value="Genomic_DNA"/>
</dbReference>
<sequence>MKNLFISYVKRLTMKVNLSWVLGFLAFWSILSMLLINVYKPSDLREYSLYVSLGYSSTTLIALSTFAIGVAFAIFFNTQALPFMFKFSKLTPPKYILAFYSANLIDAEIIGIFSMLVFIMLTKLEGTIVLPSNPALLIVGVFFEGLLLISLAVLIELFSLIKIKILQYSLFLLYIPMFIVIASYFLYIVYPYSNPIVDYANPFLSSMLLTAYSYYGNTLPVSVPDYSSELSLLYLFLGIFPWIIVLTVVDILMLRKVYLRQVEEQRMF</sequence>
<reference evidence="2 3" key="1">
    <citation type="submission" date="2019-10" db="EMBL/GenBank/DDBJ databases">
        <title>Sequencing and Assembly of Multiple Reported Metal-Biooxidizing Members of the Extremely Thermoacidophilic Archaeal Family Sulfolobaceae.</title>
        <authorList>
            <person name="Counts J.A."/>
            <person name="Kelly R.M."/>
        </authorList>
    </citation>
    <scope>NUCLEOTIDE SEQUENCE [LARGE SCALE GENOMIC DNA]</scope>
    <source>
        <strain evidence="2 3">DSM 6482</strain>
    </source>
</reference>
<evidence type="ECO:0000256" key="1">
    <source>
        <dbReference type="SAM" id="Phobius"/>
    </source>
</evidence>
<organism evidence="2 3">
    <name type="scientific">Sulfuracidifex metallicus DSM 6482 = JCM 9184</name>
    <dbReference type="NCBI Taxonomy" id="523847"/>
    <lineage>
        <taxon>Archaea</taxon>
        <taxon>Thermoproteota</taxon>
        <taxon>Thermoprotei</taxon>
        <taxon>Sulfolobales</taxon>
        <taxon>Sulfolobaceae</taxon>
        <taxon>Sulfuracidifex</taxon>
    </lineage>
</organism>
<comment type="caution">
    <text evidence="2">The sequence shown here is derived from an EMBL/GenBank/DDBJ whole genome shotgun (WGS) entry which is preliminary data.</text>
</comment>
<feature type="transmembrane region" description="Helical" evidence="1">
    <location>
        <begin position="20"/>
        <end position="39"/>
    </location>
</feature>
<gene>
    <name evidence="2" type="ORF">GC250_10115</name>
</gene>
<feature type="transmembrane region" description="Helical" evidence="1">
    <location>
        <begin position="59"/>
        <end position="76"/>
    </location>
</feature>
<feature type="transmembrane region" description="Helical" evidence="1">
    <location>
        <begin position="134"/>
        <end position="158"/>
    </location>
</feature>
<dbReference type="Proteomes" id="UP000470772">
    <property type="component" value="Unassembled WGS sequence"/>
</dbReference>
<feature type="transmembrane region" description="Helical" evidence="1">
    <location>
        <begin position="232"/>
        <end position="254"/>
    </location>
</feature>
<dbReference type="RefSeq" id="WP_156017484.1">
    <property type="nucleotide sequence ID" value="NZ_WGGD01000005.1"/>
</dbReference>
<keyword evidence="1" id="KW-1133">Transmembrane helix</keyword>
<protein>
    <recommendedName>
        <fullName evidence="4">ABC transporter permease</fullName>
    </recommendedName>
</protein>
<keyword evidence="1" id="KW-0472">Membrane</keyword>
<feature type="transmembrane region" description="Helical" evidence="1">
    <location>
        <begin position="97"/>
        <end position="122"/>
    </location>
</feature>
<dbReference type="AlphaFoldDB" id="A0A6A9QPU0"/>
<evidence type="ECO:0000313" key="2">
    <source>
        <dbReference type="EMBL" id="MUN29778.1"/>
    </source>
</evidence>
<proteinExistence type="predicted"/>
<name>A0A6A9QPU0_SULME</name>
<accession>A0A6A9QPU0</accession>
<keyword evidence="1" id="KW-0812">Transmembrane</keyword>
<keyword evidence="3" id="KW-1185">Reference proteome</keyword>
<evidence type="ECO:0008006" key="4">
    <source>
        <dbReference type="Google" id="ProtNLM"/>
    </source>
</evidence>
<feature type="transmembrane region" description="Helical" evidence="1">
    <location>
        <begin position="170"/>
        <end position="190"/>
    </location>
</feature>